<name>A0A3M2LZ22_9ACTN</name>
<dbReference type="Pfam" id="PF19054">
    <property type="entry name" value="DUF5753"/>
    <property type="match status" value="1"/>
</dbReference>
<dbReference type="SUPFAM" id="SSF47413">
    <property type="entry name" value="lambda repressor-like DNA-binding domains"/>
    <property type="match status" value="1"/>
</dbReference>
<evidence type="ECO:0000313" key="3">
    <source>
        <dbReference type="Proteomes" id="UP000282674"/>
    </source>
</evidence>
<sequence>MRVLDPSRSLWDLIAVELERQIYEKSTSQAGVAKILGCDRSTVTRVLSGVRRMAPEHAATLDTAWNLRGLLGHLVAHALARPDEDYMPAFAEYEARATRIRSWGTAFIPGLWQTPEYARATLEAAWSAGLLDDVDKALATRLDRQKRVWGSDDPPRITAIIAWTVLRTQAGGNDVMAAALAHMLELAQRPGVSVRIVPEEAGLHVGHDGPFQLLTVGSDVAFTDAPGTIGHLFLEPSRVEQYARRMERISDIAWTAGESVAAIEQGMGRYA</sequence>
<proteinExistence type="predicted"/>
<dbReference type="Proteomes" id="UP000282674">
    <property type="component" value="Unassembled WGS sequence"/>
</dbReference>
<feature type="domain" description="DUF5753" evidence="1">
    <location>
        <begin position="89"/>
        <end position="265"/>
    </location>
</feature>
<dbReference type="InterPro" id="IPR043917">
    <property type="entry name" value="DUF5753"/>
</dbReference>
<comment type="caution">
    <text evidence="2">The sequence shown here is derived from an EMBL/GenBank/DDBJ whole genome shotgun (WGS) entry which is preliminary data.</text>
</comment>
<organism evidence="2 3">
    <name type="scientific">Actinomadura harenae</name>
    <dbReference type="NCBI Taxonomy" id="2483351"/>
    <lineage>
        <taxon>Bacteria</taxon>
        <taxon>Bacillati</taxon>
        <taxon>Actinomycetota</taxon>
        <taxon>Actinomycetes</taxon>
        <taxon>Streptosporangiales</taxon>
        <taxon>Thermomonosporaceae</taxon>
        <taxon>Actinomadura</taxon>
    </lineage>
</organism>
<dbReference type="AlphaFoldDB" id="A0A3M2LZ22"/>
<dbReference type="InterPro" id="IPR010982">
    <property type="entry name" value="Lambda_DNA-bd_dom_sf"/>
</dbReference>
<keyword evidence="3" id="KW-1185">Reference proteome</keyword>
<accession>A0A3M2LZ22</accession>
<protein>
    <recommendedName>
        <fullName evidence="1">DUF5753 domain-containing protein</fullName>
    </recommendedName>
</protein>
<gene>
    <name evidence="2" type="ORF">EBO15_19500</name>
</gene>
<dbReference type="GO" id="GO:0003677">
    <property type="term" value="F:DNA binding"/>
    <property type="evidence" value="ECO:0007669"/>
    <property type="project" value="InterPro"/>
</dbReference>
<dbReference type="EMBL" id="RFFG01000033">
    <property type="protein sequence ID" value="RMI42426.1"/>
    <property type="molecule type" value="Genomic_DNA"/>
</dbReference>
<reference evidence="2 3" key="1">
    <citation type="submission" date="2018-10" db="EMBL/GenBank/DDBJ databases">
        <title>Isolation from soil.</title>
        <authorList>
            <person name="Hu J."/>
        </authorList>
    </citation>
    <scope>NUCLEOTIDE SEQUENCE [LARGE SCALE GENOMIC DNA]</scope>
    <source>
        <strain evidence="2 3">NEAU-Ht49</strain>
    </source>
</reference>
<evidence type="ECO:0000313" key="2">
    <source>
        <dbReference type="EMBL" id="RMI42426.1"/>
    </source>
</evidence>
<evidence type="ECO:0000259" key="1">
    <source>
        <dbReference type="Pfam" id="PF19054"/>
    </source>
</evidence>